<dbReference type="PANTHER" id="PTHR10871">
    <property type="entry name" value="30S RIBOSOMAL PROTEIN S13/40S RIBOSOMAL PROTEIN S18"/>
    <property type="match status" value="1"/>
</dbReference>
<evidence type="ECO:0000256" key="7">
    <source>
        <dbReference type="SAM" id="MobiDB-lite"/>
    </source>
</evidence>
<proteinExistence type="inferred from homology"/>
<dbReference type="STRING" id="1618566.UR35_C0005G0031"/>
<evidence type="ECO:0000313" key="9">
    <source>
        <dbReference type="Proteomes" id="UP000034778"/>
    </source>
</evidence>
<evidence type="ECO:0000256" key="4">
    <source>
        <dbReference type="ARBA" id="ARBA00035166"/>
    </source>
</evidence>
<comment type="function">
    <text evidence="5">Located at the top of the head of the 30S subunit, it contacts several helices of the 16S rRNA. In the 70S ribosome it contacts the 23S rRNA (bridge B1a) and protein L5 of the 50S subunit (bridge B1b), connecting the 2 subunits; these bridges are implicated in subunit movement. Contacts the tRNAs in the A and P-sites.</text>
</comment>
<dbReference type="InterPro" id="IPR018269">
    <property type="entry name" value="Ribosomal_uS13_CS"/>
</dbReference>
<dbReference type="HAMAP" id="MF_01315">
    <property type="entry name" value="Ribosomal_uS13"/>
    <property type="match status" value="1"/>
</dbReference>
<keyword evidence="2 5" id="KW-0689">Ribosomal protein</keyword>
<evidence type="ECO:0000256" key="3">
    <source>
        <dbReference type="ARBA" id="ARBA00023274"/>
    </source>
</evidence>
<dbReference type="PIRSF" id="PIRSF002134">
    <property type="entry name" value="Ribosomal_S13"/>
    <property type="match status" value="1"/>
</dbReference>
<feature type="region of interest" description="Disordered" evidence="7">
    <location>
        <begin position="90"/>
        <end position="115"/>
    </location>
</feature>
<dbReference type="PROSITE" id="PS00646">
    <property type="entry name" value="RIBOSOMAL_S13_1"/>
    <property type="match status" value="1"/>
</dbReference>
<dbReference type="InterPro" id="IPR027437">
    <property type="entry name" value="Rbsml_uS13_C"/>
</dbReference>
<dbReference type="PANTHER" id="PTHR10871:SF1">
    <property type="entry name" value="SMALL RIBOSOMAL SUBUNIT PROTEIN US13M"/>
    <property type="match status" value="1"/>
</dbReference>
<dbReference type="GO" id="GO:0003735">
    <property type="term" value="F:structural constituent of ribosome"/>
    <property type="evidence" value="ECO:0007669"/>
    <property type="project" value="InterPro"/>
</dbReference>
<accession>A0A0G0A126</accession>
<evidence type="ECO:0000256" key="1">
    <source>
        <dbReference type="ARBA" id="ARBA00008080"/>
    </source>
</evidence>
<keyword evidence="5" id="KW-0699">rRNA-binding</keyword>
<dbReference type="Pfam" id="PF00416">
    <property type="entry name" value="Ribosomal_S13"/>
    <property type="match status" value="1"/>
</dbReference>
<keyword evidence="3 5" id="KW-0687">Ribonucleoprotein</keyword>
<sequence>MARISGIELNDNWKIDYALTRIKGIGWPTSKRILSLLKFDLTKRIKDLTSEELNKITTKLEEMPTEGDLIRRVRGNITRLQTIGSYRGLRHSKGLPVRGQRTKTNARTKRGKRKTVGAFKKEILAKQTTSAPSK</sequence>
<keyword evidence="5" id="KW-0820">tRNA-binding</keyword>
<comment type="similarity">
    <text evidence="1 5 6">Belongs to the universal ribosomal protein uS13 family.</text>
</comment>
<dbReference type="GO" id="GO:0015935">
    <property type="term" value="C:small ribosomal subunit"/>
    <property type="evidence" value="ECO:0007669"/>
    <property type="project" value="TreeGrafter"/>
</dbReference>
<dbReference type="GO" id="GO:0006412">
    <property type="term" value="P:translation"/>
    <property type="evidence" value="ECO:0007669"/>
    <property type="project" value="UniProtKB-UniRule"/>
</dbReference>
<dbReference type="Proteomes" id="UP000034778">
    <property type="component" value="Unassembled WGS sequence"/>
</dbReference>
<dbReference type="GO" id="GO:0000049">
    <property type="term" value="F:tRNA binding"/>
    <property type="evidence" value="ECO:0007669"/>
    <property type="project" value="UniProtKB-UniRule"/>
</dbReference>
<evidence type="ECO:0000256" key="2">
    <source>
        <dbReference type="ARBA" id="ARBA00022980"/>
    </source>
</evidence>
<dbReference type="FunFam" id="1.10.8.50:FF:000001">
    <property type="entry name" value="30S ribosomal protein S13"/>
    <property type="match status" value="1"/>
</dbReference>
<evidence type="ECO:0000256" key="6">
    <source>
        <dbReference type="RuleBase" id="RU003830"/>
    </source>
</evidence>
<evidence type="ECO:0000313" key="8">
    <source>
        <dbReference type="EMBL" id="KKP44901.1"/>
    </source>
</evidence>
<dbReference type="AlphaFoldDB" id="A0A0G0A126"/>
<organism evidence="8 9">
    <name type="scientific">Candidatus Woesebacteria bacterium GW2011_GWB1_33_22</name>
    <dbReference type="NCBI Taxonomy" id="1618566"/>
    <lineage>
        <taxon>Bacteria</taxon>
        <taxon>Candidatus Woeseibacteriota</taxon>
    </lineage>
</organism>
<dbReference type="InterPro" id="IPR010979">
    <property type="entry name" value="Ribosomal_uS13-like_H2TH"/>
</dbReference>
<comment type="subunit">
    <text evidence="5">Part of the 30S ribosomal subunit. Forms a loose heterodimer with protein S19. Forms two bridges to the 50S subunit in the 70S ribosome.</text>
</comment>
<feature type="compositionally biased region" description="Basic residues" evidence="7">
    <location>
        <begin position="100"/>
        <end position="115"/>
    </location>
</feature>
<dbReference type="PATRIC" id="fig|1618566.3.peg.520"/>
<gene>
    <name evidence="5" type="primary">rpsM</name>
    <name evidence="8" type="ORF">UR35_C0005G0031</name>
</gene>
<dbReference type="PROSITE" id="PS50159">
    <property type="entry name" value="RIBOSOMAL_S13_2"/>
    <property type="match status" value="1"/>
</dbReference>
<comment type="caution">
    <text evidence="8">The sequence shown here is derived from an EMBL/GenBank/DDBJ whole genome shotgun (WGS) entry which is preliminary data.</text>
</comment>
<keyword evidence="5" id="KW-0694">RNA-binding</keyword>
<dbReference type="InterPro" id="IPR001892">
    <property type="entry name" value="Ribosomal_uS13"/>
</dbReference>
<dbReference type="Gene3D" id="4.10.910.10">
    <property type="entry name" value="30s ribosomal protein s13, domain 2"/>
    <property type="match status" value="1"/>
</dbReference>
<dbReference type="SUPFAM" id="SSF46946">
    <property type="entry name" value="S13-like H2TH domain"/>
    <property type="match status" value="1"/>
</dbReference>
<reference evidence="8 9" key="1">
    <citation type="journal article" date="2015" name="Nature">
        <title>rRNA introns, odd ribosomes, and small enigmatic genomes across a large radiation of phyla.</title>
        <authorList>
            <person name="Brown C.T."/>
            <person name="Hug L.A."/>
            <person name="Thomas B.C."/>
            <person name="Sharon I."/>
            <person name="Castelle C.J."/>
            <person name="Singh A."/>
            <person name="Wilkins M.J."/>
            <person name="Williams K.H."/>
            <person name="Banfield J.F."/>
        </authorList>
    </citation>
    <scope>NUCLEOTIDE SEQUENCE [LARGE SCALE GENOMIC DNA]</scope>
</reference>
<dbReference type="GO" id="GO:0005829">
    <property type="term" value="C:cytosol"/>
    <property type="evidence" value="ECO:0007669"/>
    <property type="project" value="TreeGrafter"/>
</dbReference>
<name>A0A0G0A126_9BACT</name>
<dbReference type="GO" id="GO:0019843">
    <property type="term" value="F:rRNA binding"/>
    <property type="evidence" value="ECO:0007669"/>
    <property type="project" value="UniProtKB-UniRule"/>
</dbReference>
<dbReference type="EMBL" id="LBOW01000005">
    <property type="protein sequence ID" value="KKP44901.1"/>
    <property type="molecule type" value="Genomic_DNA"/>
</dbReference>
<dbReference type="Gene3D" id="1.10.8.50">
    <property type="match status" value="1"/>
</dbReference>
<protein>
    <recommendedName>
        <fullName evidence="4 5">Small ribosomal subunit protein uS13</fullName>
    </recommendedName>
</protein>
<evidence type="ECO:0000256" key="5">
    <source>
        <dbReference type="HAMAP-Rule" id="MF_01315"/>
    </source>
</evidence>